<evidence type="ECO:0008006" key="3">
    <source>
        <dbReference type="Google" id="ProtNLM"/>
    </source>
</evidence>
<dbReference type="AlphaFoldDB" id="L0H1X7"/>
<dbReference type="OrthoDB" id="3213869at2"/>
<dbReference type="EMBL" id="CP003051">
    <property type="protein sequence ID" value="AGA92246.1"/>
    <property type="molecule type" value="Genomic_DNA"/>
</dbReference>
<dbReference type="KEGG" id="tmb:Thimo_3590"/>
<protein>
    <recommendedName>
        <fullName evidence="3">Serine kinase of the HPr protein, regulates carbohydrate metabolism</fullName>
    </recommendedName>
</protein>
<accession>L0H1X7</accession>
<organism evidence="1 2">
    <name type="scientific">Thioflavicoccus mobilis 8321</name>
    <dbReference type="NCBI Taxonomy" id="765912"/>
    <lineage>
        <taxon>Bacteria</taxon>
        <taxon>Pseudomonadati</taxon>
        <taxon>Pseudomonadota</taxon>
        <taxon>Gammaproteobacteria</taxon>
        <taxon>Chromatiales</taxon>
        <taxon>Chromatiaceae</taxon>
        <taxon>Thioflavicoccus</taxon>
    </lineage>
</organism>
<dbReference type="HOGENOM" id="CLU_073290_2_0_6"/>
<dbReference type="Gene3D" id="3.40.50.300">
    <property type="entry name" value="P-loop containing nucleotide triphosphate hydrolases"/>
    <property type="match status" value="1"/>
</dbReference>
<evidence type="ECO:0000313" key="2">
    <source>
        <dbReference type="Proteomes" id="UP000010816"/>
    </source>
</evidence>
<keyword evidence="2" id="KW-1185">Reference proteome</keyword>
<dbReference type="Proteomes" id="UP000010816">
    <property type="component" value="Chromosome"/>
</dbReference>
<dbReference type="RefSeq" id="WP_015282371.1">
    <property type="nucleotide sequence ID" value="NC_019940.1"/>
</dbReference>
<dbReference type="SUPFAM" id="SSF53795">
    <property type="entry name" value="PEP carboxykinase-like"/>
    <property type="match status" value="1"/>
</dbReference>
<reference evidence="1 2" key="1">
    <citation type="submission" date="2011-09" db="EMBL/GenBank/DDBJ databases">
        <title>Complete sequence of chromosome of Thioflavicoccus mobilis 8321.</title>
        <authorList>
            <consortium name="US DOE Joint Genome Institute"/>
            <person name="Lucas S."/>
            <person name="Han J."/>
            <person name="Lapidus A."/>
            <person name="Cheng J.-F."/>
            <person name="Goodwin L."/>
            <person name="Pitluck S."/>
            <person name="Peters L."/>
            <person name="Ovchinnikova G."/>
            <person name="Lu M."/>
            <person name="Detter J.C."/>
            <person name="Han C."/>
            <person name="Tapia R."/>
            <person name="Land M."/>
            <person name="Hauser L."/>
            <person name="Kyrpides N."/>
            <person name="Ivanova N."/>
            <person name="Pagani I."/>
            <person name="Vogl K."/>
            <person name="Liu Z."/>
            <person name="Imhoff J."/>
            <person name="Thiel V."/>
            <person name="Frigaard N.-U."/>
            <person name="Bryant D."/>
            <person name="Woyke T."/>
        </authorList>
    </citation>
    <scope>NUCLEOTIDE SEQUENCE [LARGE SCALE GENOMIC DNA]</scope>
    <source>
        <strain evidence="1 2">8321</strain>
    </source>
</reference>
<dbReference type="InterPro" id="IPR027417">
    <property type="entry name" value="P-loop_NTPase"/>
</dbReference>
<gene>
    <name evidence="1" type="ORF">Thimo_3590</name>
</gene>
<evidence type="ECO:0000313" key="1">
    <source>
        <dbReference type="EMBL" id="AGA92246.1"/>
    </source>
</evidence>
<name>L0H1X7_9GAMM</name>
<dbReference type="STRING" id="765912.Thimo_3590"/>
<sequence>MSGRYRYCGLILASFLELPELPEAAPGEPTELEIRAAPVAQALADATRRAPLFEIGPGEALWRLEGVARYRIAEKGRLIEVDFAPGAEEACVRLFLLHPVFALAALMRGECLLNAAAIVVDGRAVAFVGPPATGKSTAAGLLAKSGHPLLSDHLLRITAPPSGPVLAYPQAPWLQLWPDAIEHLHMEAGATPVRSGLPLKRVPLPLADGALPLARIALLREQRGNDLDLFEPVQRKGSRSFASLAVHTAGHTWLRDFLDQRHHHFRWTLRVAHQVSVGQLEIPWGWERLGQFEEALMDWCTGCGDPMAEAARR</sequence>
<dbReference type="eggNOG" id="COG1493">
    <property type="taxonomic scope" value="Bacteria"/>
</dbReference>
<proteinExistence type="predicted"/>